<evidence type="ECO:0008006" key="3">
    <source>
        <dbReference type="Google" id="ProtNLM"/>
    </source>
</evidence>
<gene>
    <name evidence="1" type="ORF">ACFYXI_16735</name>
</gene>
<dbReference type="EMBL" id="JBIASD010000010">
    <property type="protein sequence ID" value="MFF3667244.1"/>
    <property type="molecule type" value="Genomic_DNA"/>
</dbReference>
<organism evidence="1 2">
    <name type="scientific">Microtetraspora malaysiensis</name>
    <dbReference type="NCBI Taxonomy" id="161358"/>
    <lineage>
        <taxon>Bacteria</taxon>
        <taxon>Bacillati</taxon>
        <taxon>Actinomycetota</taxon>
        <taxon>Actinomycetes</taxon>
        <taxon>Streptosporangiales</taxon>
        <taxon>Streptosporangiaceae</taxon>
        <taxon>Microtetraspora</taxon>
    </lineage>
</organism>
<dbReference type="RefSeq" id="WP_387412142.1">
    <property type="nucleotide sequence ID" value="NZ_JBIASD010000010.1"/>
</dbReference>
<reference evidence="1 2" key="1">
    <citation type="submission" date="2024-10" db="EMBL/GenBank/DDBJ databases">
        <title>The Natural Products Discovery Center: Release of the First 8490 Sequenced Strains for Exploring Actinobacteria Biosynthetic Diversity.</title>
        <authorList>
            <person name="Kalkreuter E."/>
            <person name="Kautsar S.A."/>
            <person name="Yang D."/>
            <person name="Bader C.D."/>
            <person name="Teijaro C.N."/>
            <person name="Fluegel L."/>
            <person name="Davis C.M."/>
            <person name="Simpson J.R."/>
            <person name="Lauterbach L."/>
            <person name="Steele A.D."/>
            <person name="Gui C."/>
            <person name="Meng S."/>
            <person name="Li G."/>
            <person name="Viehrig K."/>
            <person name="Ye F."/>
            <person name="Su P."/>
            <person name="Kiefer A.F."/>
            <person name="Nichols A."/>
            <person name="Cepeda A.J."/>
            <person name="Yan W."/>
            <person name="Fan B."/>
            <person name="Jiang Y."/>
            <person name="Adhikari A."/>
            <person name="Zheng C.-J."/>
            <person name="Schuster L."/>
            <person name="Cowan T.M."/>
            <person name="Smanski M.J."/>
            <person name="Chevrette M.G."/>
            <person name="De Carvalho L.P.S."/>
            <person name="Shen B."/>
        </authorList>
    </citation>
    <scope>NUCLEOTIDE SEQUENCE [LARGE SCALE GENOMIC DNA]</scope>
    <source>
        <strain evidence="1 2">NPDC002173</strain>
    </source>
</reference>
<proteinExistence type="predicted"/>
<evidence type="ECO:0000313" key="1">
    <source>
        <dbReference type="EMBL" id="MFF3667244.1"/>
    </source>
</evidence>
<sequence>MGLEAILRGYLLEEALAWLLRSSGYQLLVAAEQDPQELVSEGSTLKVRGRGTAHQVDVLGEWAFNPAFSLPVRLFLEAKFYATPCRIEVIRNAHGVIHDVNENYAASGQNGRPRRRFQYSYSLFSASGFSEDAQEYAVAHQISLVDLSGDSFAWLRTLIYTTAKRLCAERVRHHVTPFPVTWMRSVLRRRLGTADVHLLPTVTTQAVLFRAGAERVLEEFVAGLLRYEETELLIGFPSAPFIIPLKVDDKRRFVAHADAHPTHLVRIHRIGHEPHAEWVLSPWGDEATYTLRFTMPAHIERWITETEDQRVHRSRAVKSDFLSNITVYRMEGDEPRIYQLQYERTQFRRSAADTTP</sequence>
<comment type="caution">
    <text evidence="1">The sequence shown here is derived from an EMBL/GenBank/DDBJ whole genome shotgun (WGS) entry which is preliminary data.</text>
</comment>
<name>A0ABW6STD2_9ACTN</name>
<evidence type="ECO:0000313" key="2">
    <source>
        <dbReference type="Proteomes" id="UP001602013"/>
    </source>
</evidence>
<dbReference type="Proteomes" id="UP001602013">
    <property type="component" value="Unassembled WGS sequence"/>
</dbReference>
<accession>A0ABW6STD2</accession>
<protein>
    <recommendedName>
        <fullName evidence="3">Restriction endonuclease type IV Mrr domain-containing protein</fullName>
    </recommendedName>
</protein>
<keyword evidence="2" id="KW-1185">Reference proteome</keyword>